<dbReference type="Pfam" id="PF01385">
    <property type="entry name" value="OrfB_IS605"/>
    <property type="match status" value="1"/>
</dbReference>
<sequence length="164" mass="19247">KKQGKKIKAGFPRFKSADRWRSLTYPQYNGSFSIEKERRIYMLRLSRVGRVRIDLHRGIEGKIKTLTIKREAGKYFAIFTTIQEEAKIPKVENANPVGIDVGLTVFAALSDGTTIKKPKFARQNEKRLHHWERIKARRIKDSKNRRKAIQKIQRVWQDTTNQNI</sequence>
<proteinExistence type="predicted"/>
<name>T0ZLS1_9ZZZZ</name>
<gene>
    <name evidence="2" type="ORF">B1A_20583</name>
</gene>
<feature type="non-terminal residue" evidence="2">
    <location>
        <position position="1"/>
    </location>
</feature>
<dbReference type="AlphaFoldDB" id="T0ZLS1"/>
<organism evidence="2">
    <name type="scientific">mine drainage metagenome</name>
    <dbReference type="NCBI Taxonomy" id="410659"/>
    <lineage>
        <taxon>unclassified sequences</taxon>
        <taxon>metagenomes</taxon>
        <taxon>ecological metagenomes</taxon>
    </lineage>
</organism>
<feature type="non-terminal residue" evidence="2">
    <location>
        <position position="164"/>
    </location>
</feature>
<dbReference type="EMBL" id="AUZX01015191">
    <property type="protein sequence ID" value="EQD29684.1"/>
    <property type="molecule type" value="Genomic_DNA"/>
</dbReference>
<dbReference type="InterPro" id="IPR001959">
    <property type="entry name" value="Transposase"/>
</dbReference>
<reference evidence="2" key="2">
    <citation type="journal article" date="2014" name="ISME J.">
        <title>Microbial stratification in low pH oxic and suboxic macroscopic growths along an acid mine drainage.</title>
        <authorList>
            <person name="Mendez-Garcia C."/>
            <person name="Mesa V."/>
            <person name="Sprenger R.R."/>
            <person name="Richter M."/>
            <person name="Diez M.S."/>
            <person name="Solano J."/>
            <person name="Bargiela R."/>
            <person name="Golyshina O.V."/>
            <person name="Manteca A."/>
            <person name="Ramos J.L."/>
            <person name="Gallego J.R."/>
            <person name="Llorente I."/>
            <person name="Martins Dos Santos V.A."/>
            <person name="Jensen O.N."/>
            <person name="Pelaez A.I."/>
            <person name="Sanchez J."/>
            <person name="Ferrer M."/>
        </authorList>
    </citation>
    <scope>NUCLEOTIDE SEQUENCE</scope>
</reference>
<evidence type="ECO:0000259" key="1">
    <source>
        <dbReference type="Pfam" id="PF01385"/>
    </source>
</evidence>
<reference evidence="2" key="1">
    <citation type="submission" date="2013-08" db="EMBL/GenBank/DDBJ databases">
        <authorList>
            <person name="Mendez C."/>
            <person name="Richter M."/>
            <person name="Ferrer M."/>
            <person name="Sanchez J."/>
        </authorList>
    </citation>
    <scope>NUCLEOTIDE SEQUENCE</scope>
</reference>
<protein>
    <submittedName>
        <fullName evidence="2">Transposase IS891/IS1136/IS1341 family</fullName>
    </submittedName>
</protein>
<accession>T0ZLS1</accession>
<comment type="caution">
    <text evidence="2">The sequence shown here is derived from an EMBL/GenBank/DDBJ whole genome shotgun (WGS) entry which is preliminary data.</text>
</comment>
<evidence type="ECO:0000313" key="2">
    <source>
        <dbReference type="EMBL" id="EQD29684.1"/>
    </source>
</evidence>
<feature type="domain" description="Probable transposase IS891/IS1136/IS1341" evidence="1">
    <location>
        <begin position="85"/>
        <end position="162"/>
    </location>
</feature>